<evidence type="ECO:0000256" key="3">
    <source>
        <dbReference type="ARBA" id="ARBA00022553"/>
    </source>
</evidence>
<dbReference type="InterPro" id="IPR014043">
    <property type="entry name" value="Acyl_transferase_dom"/>
</dbReference>
<dbReference type="InterPro" id="IPR014030">
    <property type="entry name" value="Ketoacyl_synth_N"/>
</dbReference>
<dbReference type="CDD" id="cd00833">
    <property type="entry name" value="PKS"/>
    <property type="match status" value="1"/>
</dbReference>
<keyword evidence="4" id="KW-0808">Transferase</keyword>
<feature type="domain" description="Ketosynthase family 3 (KS3)" evidence="6">
    <location>
        <begin position="12"/>
        <end position="435"/>
    </location>
</feature>
<dbReference type="SMART" id="SM00823">
    <property type="entry name" value="PKS_PP"/>
    <property type="match status" value="1"/>
</dbReference>
<dbReference type="PROSITE" id="PS00012">
    <property type="entry name" value="PHOSPHOPANTETHEINE"/>
    <property type="match status" value="1"/>
</dbReference>
<feature type="domain" description="Carrier" evidence="5">
    <location>
        <begin position="1411"/>
        <end position="1486"/>
    </location>
</feature>
<dbReference type="RefSeq" id="WP_155172906.1">
    <property type="nucleotide sequence ID" value="NZ_SMLW01000562.1"/>
</dbReference>
<dbReference type="InterPro" id="IPR006162">
    <property type="entry name" value="Ppantetheine_attach_site"/>
</dbReference>
<dbReference type="InterPro" id="IPR001242">
    <property type="entry name" value="Condensation_dom"/>
</dbReference>
<protein>
    <submittedName>
        <fullName evidence="7">Acyltransferase domain-containing protein</fullName>
    </submittedName>
</protein>
<dbReference type="Gene3D" id="3.30.70.3290">
    <property type="match status" value="1"/>
</dbReference>
<dbReference type="InterPro" id="IPR016035">
    <property type="entry name" value="Acyl_Trfase/lysoPLipase"/>
</dbReference>
<dbReference type="SUPFAM" id="SSF51735">
    <property type="entry name" value="NAD(P)-binding Rossmann-fold domains"/>
    <property type="match status" value="1"/>
</dbReference>
<dbReference type="Pfam" id="PF00698">
    <property type="entry name" value="Acyl_transf_1"/>
    <property type="match status" value="1"/>
</dbReference>
<dbReference type="Gene3D" id="3.30.559.30">
    <property type="entry name" value="Nonribosomal peptide synthetase, condensation domain"/>
    <property type="match status" value="1"/>
</dbReference>
<sequence length="1915" mass="216748">MIEKKNEVEYSGLEIAVIGMDVRFPDAPDYNQFWKNLRVGKESIKFSTQEELESLGLGGQGRGNFVNCQGAILDDKDLFDADFFGYNPKSAEILNPQIRIFHESVWKALEDAACAPSKFDGRIGLFAGAAPSTFWEIVTEISGKLAEIGDFDGGQLNDKDSLTTLVSYKLGLTGPSYTVHTNCSTSLVAIHLACRSLLMGECEIAVAGGVGMAYQTLPGYTHQEGMISSRDGHCRAFDEEASGTVNGEGCGVVVLKPLKKAIRDKDNIHAIIKGSAINNDGNVKVGYTAPSAFGQIAVIRSALNFSKIKPETVTYIETHGTGTKLGDPIEVKALNKTYLTDKRKHIGIGSVKTNLGHLDTAAGVAGFIKLVLSLKNKQLVPSLHFNQPNTEIDFQNSPFYVNTQLKEWKNTEGPLRGAVSSFGIGGTNAHMVLEEAPYRVEYENKAELRHINLSAKTEMALEAMTNNLIEFLESNQSINLDELSYTLQMGRESFYYKKSTLCSTVDEVVNNLRTNENTKTFSSLTDDKKMVFMFPGQGAQYFDMGLALYETNKCFAEIIDKCLGIINKLLKDGTDVYEILFSTRGSQNVVRINETKYTQPLIFSVEYALSMTIMDLGIKPNMIIGHSIGEYVAACISGVFTLHDALKLVVLRGEMMQKMPSGSMLAVEMSEKDIAPIIEDIPVDIAAINGPDRCVVSGETKAIEKFNSELSRKGYKATKLHTSHAFHSRMMRPIVQDFKRLVQTVSRSSPEIPFISNVSGIWITKDQALSVDYWCDHLLNPVRFNDGLELLFQTEKAVFIEVGPGLTLSSLVKPHDNRKNNHQVINLMRHPKEQVNDKTHLLNKIGELWLYGVNLDWEKHYDGLKPNRISLPTYPFQRKRYWIDVDPYQMFADQAETQRLPPKNWFNYASWKQNVLTGVPLEGNVVWIIFENEDLISKQISGLIDTKNNSSIKIRKGKNFEVTSDKEISMDPNDSYQWEMLFNQIKVEEDQYVSIVYSWSLVQSADDNIEPSNGYEDYFNILNLCKSINHLDTNKHILFNVLTNSIFYVLGDENLNRERFILSSAIKTIQQEFPSLHCKLIDLNASTSLSNVTLSNVKAEITSMSNDKLVAIRNSFRWTAQYEKLEIKDDAPSLLKNRGVYLITGGTGKVGMTYAKFLIKTYNATVIIWGRKKLPQKSEWEKTVQSKESRWELIKQFLELDRLEGELIYQQVDVIVEDKVEEAISSIYKQQGKLNGIIHAAAVSNDATSEIPITSITKENCVQQLEPKVKGLLSISKAIENRDPDFVMVTSSLASILGGIGFYGYAGANAMLDAYVSSENNNGNVTRWLSINWDGWSEETGDTLIYEREALEALNSLFRKTGVNQIIVSLTSLSSRVKKWVDMDLSLKEEVKGQETEISKDRPTLMTPFVQASTSIEKRMVELWRGSLGYSEIGVNDDFFELGGDSLKMIHLIAKIQKRFSVAVPIDTFYNKPTIKAIADYLNQAKKSDYKAIPRAEKKEYYRLSSAQKKQFILQEMNKESIGYNETQVFQVHGEIDIEKIESAINQIIKRHEILRSSISMLGDEPVQKILDHSTFNLSQKEVKWADVEENINEAIKPFDLAKPPFLRVFIFRISDKDGLNIMVIDMHHLITDEYAFSNFVNELQLLYSKKKLDDLEIQYKDYSEWQLSGKQQEVQLQQKEYWLDSLKGKLRALDLPYDFMRPKLKTFEGRRVDYSIGAELSEKLLKLCEENKVTLYMSMLSIYSVFLSKLTGEEDIIIGTPTSGRHKLETQSLIGMFVNTLAIRVFPVRSMIFTEYLSHVKQVVLKSFENQDYPYEALVKDLSIIKDPGRNPLFDVWFVLQNVKSEEVEFKGLEFSSYDYEFSTSKWDFTLQVSDNKGEIGLMVEYNKALFKPDTIEKFLGYLHRIIEQVLSNK</sequence>
<dbReference type="Pfam" id="PF00109">
    <property type="entry name" value="ketoacyl-synt"/>
    <property type="match status" value="1"/>
</dbReference>
<dbReference type="InterPro" id="IPR013968">
    <property type="entry name" value="PKS_KR"/>
</dbReference>
<dbReference type="Pfam" id="PF00668">
    <property type="entry name" value="Condensation"/>
    <property type="match status" value="1"/>
</dbReference>
<dbReference type="Pfam" id="PF21394">
    <property type="entry name" value="Beta-ketacyl_N"/>
    <property type="match status" value="1"/>
</dbReference>
<dbReference type="Pfam" id="PF22621">
    <property type="entry name" value="CurL-like_PKS_C"/>
    <property type="match status" value="1"/>
</dbReference>
<dbReference type="InterPro" id="IPR057326">
    <property type="entry name" value="KR_dom"/>
</dbReference>
<dbReference type="PANTHER" id="PTHR43775:SF51">
    <property type="entry name" value="INACTIVE PHENOLPHTHIOCEROL SYNTHESIS POLYKETIDE SYNTHASE TYPE I PKS1-RELATED"/>
    <property type="match status" value="1"/>
</dbReference>
<comment type="cofactor">
    <cofactor evidence="1">
        <name>pantetheine 4'-phosphate</name>
        <dbReference type="ChEBI" id="CHEBI:47942"/>
    </cofactor>
</comment>
<dbReference type="InterPro" id="IPR050091">
    <property type="entry name" value="PKS_NRPS_Biosynth_Enz"/>
</dbReference>
<dbReference type="SMART" id="SM00825">
    <property type="entry name" value="PKS_KS"/>
    <property type="match status" value="1"/>
</dbReference>
<dbReference type="SMART" id="SM00822">
    <property type="entry name" value="PKS_KR"/>
    <property type="match status" value="1"/>
</dbReference>
<evidence type="ECO:0000313" key="7">
    <source>
        <dbReference type="EMBL" id="MTI26090.1"/>
    </source>
</evidence>
<evidence type="ECO:0000256" key="1">
    <source>
        <dbReference type="ARBA" id="ARBA00001957"/>
    </source>
</evidence>
<feature type="non-terminal residue" evidence="7">
    <location>
        <position position="1915"/>
    </location>
</feature>
<dbReference type="InterPro" id="IPR001227">
    <property type="entry name" value="Ac_transferase_dom_sf"/>
</dbReference>
<dbReference type="Pfam" id="PF00550">
    <property type="entry name" value="PP-binding"/>
    <property type="match status" value="1"/>
</dbReference>
<dbReference type="InterPro" id="IPR036291">
    <property type="entry name" value="NAD(P)-bd_dom_sf"/>
</dbReference>
<dbReference type="InterPro" id="IPR009081">
    <property type="entry name" value="PP-bd_ACP"/>
</dbReference>
<keyword evidence="7" id="KW-0012">Acyltransferase</keyword>
<comment type="caution">
    <text evidence="7">The sequence shown here is derived from an EMBL/GenBank/DDBJ whole genome shotgun (WGS) entry which is preliminary data.</text>
</comment>
<dbReference type="CDD" id="cd08953">
    <property type="entry name" value="KR_2_SDR_x"/>
    <property type="match status" value="1"/>
</dbReference>
<dbReference type="SMART" id="SM00827">
    <property type="entry name" value="PKS_AT"/>
    <property type="match status" value="1"/>
</dbReference>
<evidence type="ECO:0000259" key="5">
    <source>
        <dbReference type="PROSITE" id="PS50075"/>
    </source>
</evidence>
<dbReference type="Gene3D" id="3.40.47.10">
    <property type="match status" value="1"/>
</dbReference>
<dbReference type="InterPro" id="IPR036736">
    <property type="entry name" value="ACP-like_sf"/>
</dbReference>
<dbReference type="SUPFAM" id="SSF52777">
    <property type="entry name" value="CoA-dependent acyltransferases"/>
    <property type="match status" value="2"/>
</dbReference>
<dbReference type="Gene3D" id="1.10.1200.10">
    <property type="entry name" value="ACP-like"/>
    <property type="match status" value="1"/>
</dbReference>
<dbReference type="EMBL" id="SMLW01000562">
    <property type="protein sequence ID" value="MTI26090.1"/>
    <property type="molecule type" value="Genomic_DNA"/>
</dbReference>
<dbReference type="CDD" id="cd19531">
    <property type="entry name" value="LCL_NRPS-like"/>
    <property type="match status" value="1"/>
</dbReference>
<dbReference type="Gene3D" id="3.40.50.720">
    <property type="entry name" value="NAD(P)-binding Rossmann-like Domain"/>
    <property type="match status" value="1"/>
</dbReference>
<evidence type="ECO:0000313" key="8">
    <source>
        <dbReference type="Proteomes" id="UP000798808"/>
    </source>
</evidence>
<dbReference type="Gene3D" id="3.30.70.250">
    <property type="entry name" value="Malonyl-CoA ACP transacylase, ACP-binding"/>
    <property type="match status" value="1"/>
</dbReference>
<gene>
    <name evidence="7" type="ORF">E1163_14125</name>
</gene>
<dbReference type="InterPro" id="IPR023213">
    <property type="entry name" value="CAT-like_dom_sf"/>
</dbReference>
<dbReference type="PANTHER" id="PTHR43775">
    <property type="entry name" value="FATTY ACID SYNTHASE"/>
    <property type="match status" value="1"/>
</dbReference>
<organism evidence="7 8">
    <name type="scientific">Fulvivirga kasyanovii</name>
    <dbReference type="NCBI Taxonomy" id="396812"/>
    <lineage>
        <taxon>Bacteria</taxon>
        <taxon>Pseudomonadati</taxon>
        <taxon>Bacteroidota</taxon>
        <taxon>Cytophagia</taxon>
        <taxon>Cytophagales</taxon>
        <taxon>Fulvivirgaceae</taxon>
        <taxon>Fulvivirga</taxon>
    </lineage>
</organism>
<dbReference type="InterPro" id="IPR016036">
    <property type="entry name" value="Malonyl_transacylase_ACP-bd"/>
</dbReference>
<evidence type="ECO:0000259" key="6">
    <source>
        <dbReference type="PROSITE" id="PS52004"/>
    </source>
</evidence>
<evidence type="ECO:0000256" key="4">
    <source>
        <dbReference type="ARBA" id="ARBA00022679"/>
    </source>
</evidence>
<dbReference type="SUPFAM" id="SSF55048">
    <property type="entry name" value="Probable ACP-binding domain of malonyl-CoA ACP transacylase"/>
    <property type="match status" value="1"/>
</dbReference>
<evidence type="ECO:0000256" key="2">
    <source>
        <dbReference type="ARBA" id="ARBA00022450"/>
    </source>
</evidence>
<accession>A0ABW9RSN5</accession>
<proteinExistence type="predicted"/>
<dbReference type="Gene3D" id="3.30.559.10">
    <property type="entry name" value="Chloramphenicol acetyltransferase-like domain"/>
    <property type="match status" value="1"/>
</dbReference>
<dbReference type="SUPFAM" id="SSF53901">
    <property type="entry name" value="Thiolase-like"/>
    <property type="match status" value="1"/>
</dbReference>
<dbReference type="InterPro" id="IPR020806">
    <property type="entry name" value="PKS_PP-bd"/>
</dbReference>
<dbReference type="InterPro" id="IPR014031">
    <property type="entry name" value="Ketoacyl_synth_C"/>
</dbReference>
<dbReference type="SUPFAM" id="SSF52151">
    <property type="entry name" value="FabD/lysophospholipase-like"/>
    <property type="match status" value="1"/>
</dbReference>
<dbReference type="Pfam" id="PF08659">
    <property type="entry name" value="KR"/>
    <property type="match status" value="1"/>
</dbReference>
<dbReference type="GO" id="GO:0016746">
    <property type="term" value="F:acyltransferase activity"/>
    <property type="evidence" value="ECO:0007669"/>
    <property type="project" value="UniProtKB-KW"/>
</dbReference>
<dbReference type="Gene3D" id="1.10.1240.100">
    <property type="match status" value="1"/>
</dbReference>
<keyword evidence="3" id="KW-0597">Phosphoprotein</keyword>
<dbReference type="SUPFAM" id="SSF47336">
    <property type="entry name" value="ACP-like"/>
    <property type="match status" value="1"/>
</dbReference>
<keyword evidence="8" id="KW-1185">Reference proteome</keyword>
<dbReference type="Gene3D" id="3.40.366.10">
    <property type="entry name" value="Malonyl-Coenzyme A Acyl Carrier Protein, domain 2"/>
    <property type="match status" value="1"/>
</dbReference>
<dbReference type="InterPro" id="IPR016039">
    <property type="entry name" value="Thiolase-like"/>
</dbReference>
<name>A0ABW9RSN5_9BACT</name>
<dbReference type="InterPro" id="IPR049490">
    <property type="entry name" value="C883_1060-like_KR_N"/>
</dbReference>
<dbReference type="InterPro" id="IPR020841">
    <property type="entry name" value="PKS_Beta-ketoAc_synthase_dom"/>
</dbReference>
<reference evidence="7 8" key="1">
    <citation type="submission" date="2019-02" db="EMBL/GenBank/DDBJ databases">
        <authorList>
            <person name="Goldberg S.R."/>
            <person name="Haltli B.A."/>
            <person name="Correa H."/>
            <person name="Russell K.G."/>
        </authorList>
    </citation>
    <scope>NUCLEOTIDE SEQUENCE [LARGE SCALE GENOMIC DNA]</scope>
    <source>
        <strain evidence="7 8">JCM 16186</strain>
    </source>
</reference>
<dbReference type="PROSITE" id="PS50075">
    <property type="entry name" value="CARRIER"/>
    <property type="match status" value="1"/>
</dbReference>
<keyword evidence="2" id="KW-0596">Phosphopantetheine</keyword>
<dbReference type="PROSITE" id="PS52004">
    <property type="entry name" value="KS3_2"/>
    <property type="match status" value="1"/>
</dbReference>
<dbReference type="Proteomes" id="UP000798808">
    <property type="component" value="Unassembled WGS sequence"/>
</dbReference>
<dbReference type="Pfam" id="PF02801">
    <property type="entry name" value="Ketoacyl-synt_C"/>
    <property type="match status" value="1"/>
</dbReference>